<sequence>MLLSVLFYLIKIVPFVCNLKGMSIHILDIQMVDFRRTLEVTEATVVIDFRLCETVSAKKCDCQISINRSLGSHTFLLFSYYFTIESPFPILLRSFH</sequence>
<name>A0AAI8PXF7_ENTFC</name>
<dbReference type="Proteomes" id="UP000275747">
    <property type="component" value="Chromosome"/>
</dbReference>
<organism evidence="1 2">
    <name type="scientific">Enterococcus faecium</name>
    <name type="common">Streptococcus faecium</name>
    <dbReference type="NCBI Taxonomy" id="1352"/>
    <lineage>
        <taxon>Bacteria</taxon>
        <taxon>Bacillati</taxon>
        <taxon>Bacillota</taxon>
        <taxon>Bacilli</taxon>
        <taxon>Lactobacillales</taxon>
        <taxon>Enterococcaceae</taxon>
        <taxon>Enterococcus</taxon>
    </lineage>
</organism>
<evidence type="ECO:0000313" key="1">
    <source>
        <dbReference type="EMBL" id="AYM71796.1"/>
    </source>
</evidence>
<evidence type="ECO:0000313" key="2">
    <source>
        <dbReference type="Proteomes" id="UP000275747"/>
    </source>
</evidence>
<accession>A0AAI8PXF7</accession>
<dbReference type="AlphaFoldDB" id="A0AAI8PXF7"/>
<proteinExistence type="predicted"/>
<gene>
    <name evidence="1" type="ORF">D9Z05_00255</name>
</gene>
<protein>
    <submittedName>
        <fullName evidence="1">Uncharacterized protein</fullName>
    </submittedName>
</protein>
<reference evidence="1 2" key="1">
    <citation type="submission" date="2018-10" db="EMBL/GenBank/DDBJ databases">
        <title>Escaping from acidified nitrite in gastric host defense: Transcriptomic basis for resistance to free nitrous acid in Enterococcus faecalis.</title>
        <authorList>
            <person name="Yu Z."/>
            <person name="Shi D."/>
            <person name="Liu W."/>
            <person name="Meng F."/>
        </authorList>
    </citation>
    <scope>NUCLEOTIDE SEQUENCE [LARGE SCALE GENOMIC DNA]</scope>
    <source>
        <strain evidence="1 2">JE1</strain>
    </source>
</reference>
<dbReference type="EMBL" id="CP033041">
    <property type="protein sequence ID" value="AYM71796.1"/>
    <property type="molecule type" value="Genomic_DNA"/>
</dbReference>